<dbReference type="OrthoDB" id="5394539at2759"/>
<name>A0A3R7EYP4_CLOSI</name>
<keyword evidence="2" id="KW-1185">Reference proteome</keyword>
<dbReference type="InParanoid" id="A0A3R7EYP4"/>
<dbReference type="AlphaFoldDB" id="A0A3R7EYP4"/>
<gene>
    <name evidence="1" type="ORF">CSKR_106942</name>
</gene>
<evidence type="ECO:0000313" key="1">
    <source>
        <dbReference type="EMBL" id="KAG5442018.1"/>
    </source>
</evidence>
<dbReference type="STRING" id="79923.A0A3R7EYP4"/>
<accession>A0A3R7EYP4</accession>
<proteinExistence type="predicted"/>
<evidence type="ECO:0000313" key="2">
    <source>
        <dbReference type="Proteomes" id="UP000286415"/>
    </source>
</evidence>
<reference evidence="1 2" key="1">
    <citation type="journal article" date="2018" name="Biotechnol. Adv.">
        <title>Improved genomic resources and new bioinformatic workflow for the carcinogenic parasite Clonorchis sinensis: Biotechnological implications.</title>
        <authorList>
            <person name="Wang D."/>
            <person name="Korhonen P.K."/>
            <person name="Gasser R.B."/>
            <person name="Young N.D."/>
        </authorList>
    </citation>
    <scope>NUCLEOTIDE SEQUENCE [LARGE SCALE GENOMIC DNA]</scope>
    <source>
        <strain evidence="1">Cs-k2</strain>
    </source>
</reference>
<dbReference type="EMBL" id="NIRI02000076">
    <property type="protein sequence ID" value="KAG5442018.1"/>
    <property type="molecule type" value="Genomic_DNA"/>
</dbReference>
<dbReference type="Proteomes" id="UP000286415">
    <property type="component" value="Unassembled WGS sequence"/>
</dbReference>
<organism evidence="1 2">
    <name type="scientific">Clonorchis sinensis</name>
    <name type="common">Chinese liver fluke</name>
    <dbReference type="NCBI Taxonomy" id="79923"/>
    <lineage>
        <taxon>Eukaryota</taxon>
        <taxon>Metazoa</taxon>
        <taxon>Spiralia</taxon>
        <taxon>Lophotrochozoa</taxon>
        <taxon>Platyhelminthes</taxon>
        <taxon>Trematoda</taxon>
        <taxon>Digenea</taxon>
        <taxon>Opisthorchiida</taxon>
        <taxon>Opisthorchiata</taxon>
        <taxon>Opisthorchiidae</taxon>
        <taxon>Clonorchis</taxon>
    </lineage>
</organism>
<protein>
    <submittedName>
        <fullName evidence="1">Glutamyl-tRNA(Gln) amidotransferase subunit C, mitochondrial</fullName>
    </submittedName>
</protein>
<comment type="caution">
    <text evidence="1">The sequence shown here is derived from an EMBL/GenBank/DDBJ whole genome shotgun (WGS) entry which is preliminary data.</text>
</comment>
<sequence>MGRYLFIYWPEVHGWWEFPYSSVVYALLMIPSKGGTDVQCFPAFHLLSEIQITQLHLEIYDVDEWINKILIHSCCVRWFHLSEHRPASPVAKSVFPSVFQRLLSLWARRSLLYPPFCRRQPFSNARSKNTNCASTSPETGLRFVPEKPIWRRFDVSIAAETEEDKSVQDSENSNIFHIPRSSLPPRVQLDLNTIKLLERLSLTDFGTEKCLDILEEAIRYADPLLTDIAFEGTTRNERLSRATVAPLYSILEAMDPNYSCPLDDDIPAVDPSLAECIVNGAPVIWEGYFVSPSGNVPIEPKGIERRKSGVRK</sequence>
<reference evidence="1 2" key="2">
    <citation type="journal article" date="2021" name="Genomics">
        <title>High-quality reference genome for Clonorchis sinensis.</title>
        <authorList>
            <person name="Young N.D."/>
            <person name="Stroehlein A.J."/>
            <person name="Kinkar L."/>
            <person name="Wang T."/>
            <person name="Sohn W.M."/>
            <person name="Chang B.C.H."/>
            <person name="Kaur P."/>
            <person name="Weisz D."/>
            <person name="Dudchenko O."/>
            <person name="Aiden E.L."/>
            <person name="Korhonen P.K."/>
            <person name="Gasser R.B."/>
        </authorList>
    </citation>
    <scope>NUCLEOTIDE SEQUENCE [LARGE SCALE GENOMIC DNA]</scope>
    <source>
        <strain evidence="1">Cs-k2</strain>
    </source>
</reference>